<sequence>MGGYGSGRRGYKQKAEECRSLDVNRLHREGCLTPGRQGNWVWSRDGEEVARIGYKAEEGQFVLDYRFRQYGGEWEPITEVVGLTHADCNYGNQRPYFRCPGVVDGRHCGRRVGKLFSGGRYFLCRHCYGIAYASQSEPRYDRMLRRANKLRMALGGEPGTAHFIAFKPKGMWQRTYDRKRFEIERCENQADQLFLSKFSHLLSKEECEMFFREH</sequence>
<evidence type="ECO:0000313" key="1">
    <source>
        <dbReference type="EMBL" id="GLQ25783.1"/>
    </source>
</evidence>
<dbReference type="EMBL" id="BSNL01000001">
    <property type="protein sequence ID" value="GLQ25783.1"/>
    <property type="molecule type" value="Genomic_DNA"/>
</dbReference>
<evidence type="ECO:0000313" key="2">
    <source>
        <dbReference type="Proteomes" id="UP001161388"/>
    </source>
</evidence>
<reference evidence="1" key="1">
    <citation type="journal article" date="2014" name="Int. J. Syst. Evol. Microbiol.">
        <title>Complete genome of a new Firmicutes species belonging to the dominant human colonic microbiota ('Ruminococcus bicirculans') reveals two chromosomes and a selective capacity to utilize plant glucans.</title>
        <authorList>
            <consortium name="NISC Comparative Sequencing Program"/>
            <person name="Wegmann U."/>
            <person name="Louis P."/>
            <person name="Goesmann A."/>
            <person name="Henrissat B."/>
            <person name="Duncan S.H."/>
            <person name="Flint H.J."/>
        </authorList>
    </citation>
    <scope>NUCLEOTIDE SEQUENCE</scope>
    <source>
        <strain evidence="1">NBRC 109915</strain>
    </source>
</reference>
<organism evidence="1 2">
    <name type="scientific">Sulfitobacter pacificus</name>
    <dbReference type="NCBI Taxonomy" id="1499314"/>
    <lineage>
        <taxon>Bacteria</taxon>
        <taxon>Pseudomonadati</taxon>
        <taxon>Pseudomonadota</taxon>
        <taxon>Alphaproteobacteria</taxon>
        <taxon>Rhodobacterales</taxon>
        <taxon>Roseobacteraceae</taxon>
        <taxon>Sulfitobacter</taxon>
    </lineage>
</organism>
<dbReference type="RefSeq" id="WP_284370393.1">
    <property type="nucleotide sequence ID" value="NZ_BSNL01000001.1"/>
</dbReference>
<gene>
    <name evidence="1" type="ORF">GCM10007927_05860</name>
</gene>
<reference evidence="1" key="2">
    <citation type="submission" date="2023-01" db="EMBL/GenBank/DDBJ databases">
        <title>Draft genome sequence of Sulfitobacter pacificus strain NBRC 109915.</title>
        <authorList>
            <person name="Sun Q."/>
            <person name="Mori K."/>
        </authorList>
    </citation>
    <scope>NUCLEOTIDE SEQUENCE</scope>
    <source>
        <strain evidence="1">NBRC 109915</strain>
    </source>
</reference>
<keyword evidence="2" id="KW-1185">Reference proteome</keyword>
<comment type="caution">
    <text evidence="1">The sequence shown here is derived from an EMBL/GenBank/DDBJ whole genome shotgun (WGS) entry which is preliminary data.</text>
</comment>
<evidence type="ECO:0008006" key="3">
    <source>
        <dbReference type="Google" id="ProtNLM"/>
    </source>
</evidence>
<name>A0ABQ5VEJ2_9RHOB</name>
<accession>A0ABQ5VEJ2</accession>
<proteinExistence type="predicted"/>
<dbReference type="Proteomes" id="UP001161388">
    <property type="component" value="Unassembled WGS sequence"/>
</dbReference>
<protein>
    <recommendedName>
        <fullName evidence="3">HNH endonuclease</fullName>
    </recommendedName>
</protein>